<protein>
    <recommendedName>
        <fullName evidence="7">Coproporphyrin III ferrochelatase</fullName>
        <ecNumber evidence="7">4.99.1.9</ecNumber>
    </recommendedName>
</protein>
<proteinExistence type="inferred from homology"/>
<dbReference type="STRING" id="1423782.FD32_GL000155"/>
<feature type="binding site" evidence="7">
    <location>
        <position position="184"/>
    </location>
    <ligand>
        <name>Fe(2+)</name>
        <dbReference type="ChEBI" id="CHEBI:29033"/>
    </ligand>
</feature>
<dbReference type="PANTHER" id="PTHR11108">
    <property type="entry name" value="FERROCHELATASE"/>
    <property type="match status" value="1"/>
</dbReference>
<dbReference type="PATRIC" id="fig|1423782.4.peg.154"/>
<comment type="similarity">
    <text evidence="7 8">Belongs to the ferrochelatase family.</text>
</comment>
<dbReference type="RefSeq" id="WP_047770335.1">
    <property type="nucleotide sequence ID" value="NZ_AZGM01000067.1"/>
</dbReference>
<dbReference type="CDD" id="cd03411">
    <property type="entry name" value="Ferrochelatase_N"/>
    <property type="match status" value="1"/>
</dbReference>
<dbReference type="AlphaFoldDB" id="A0A0R1XAA2"/>
<dbReference type="InterPro" id="IPR033644">
    <property type="entry name" value="Ferrochelatase_C"/>
</dbReference>
<sequence length="312" mass="35506">MKENGLLLVNLGSPAAPTTPAVKHYLSEFLGDQNVVTMPRAVWQPILKGIILPLRSWRSATFYRDCWLKEGSPLIVYSNRLARRVQKNLPDWDVRLAMTYEKPSIADVLTAMKQECRHVTVLSLFPHFTQSTTQSIIDQVRAVDPKIKVIDRFADEPAYLAALAQQIQTAWQKKPYDRLLISYHGIPVSMVKHGDPYKEETERTTAELIKRLDIPSDQIKMVYQSKFGPMPWLKPYLKNTLMEEAQMGKRNILIATPSFVTDCLETIEEDQVQNYQAFRAAGGQELDVVPALNDQPAFASFIAQFVKEQVQA</sequence>
<dbReference type="GO" id="GO:0046872">
    <property type="term" value="F:metal ion binding"/>
    <property type="evidence" value="ECO:0007669"/>
    <property type="project" value="UniProtKB-UniRule"/>
</dbReference>
<feature type="binding site" evidence="7">
    <location>
        <position position="265"/>
    </location>
    <ligand>
        <name>Fe(2+)</name>
        <dbReference type="ChEBI" id="CHEBI:29033"/>
    </ligand>
</feature>
<evidence type="ECO:0000256" key="5">
    <source>
        <dbReference type="ARBA" id="ARBA00023244"/>
    </source>
</evidence>
<evidence type="ECO:0000313" key="10">
    <source>
        <dbReference type="Proteomes" id="UP000051412"/>
    </source>
</evidence>
<dbReference type="InterPro" id="IPR001015">
    <property type="entry name" value="Ferrochelatase"/>
</dbReference>
<comment type="catalytic activity">
    <reaction evidence="6">
        <text>Fe-coproporphyrin III + 2 H(+) = coproporphyrin III + Fe(2+)</text>
        <dbReference type="Rhea" id="RHEA:49572"/>
        <dbReference type="ChEBI" id="CHEBI:15378"/>
        <dbReference type="ChEBI" id="CHEBI:29033"/>
        <dbReference type="ChEBI" id="CHEBI:68438"/>
        <dbReference type="ChEBI" id="CHEBI:131725"/>
        <dbReference type="EC" id="4.99.1.9"/>
    </reaction>
    <physiologicalReaction direction="right-to-left" evidence="6">
        <dbReference type="Rhea" id="RHEA:49574"/>
    </physiologicalReaction>
</comment>
<dbReference type="Proteomes" id="UP000051412">
    <property type="component" value="Unassembled WGS sequence"/>
</dbReference>
<comment type="pathway">
    <text evidence="1 7 8">Porphyrin-containing compound metabolism; protoheme biosynthesis.</text>
</comment>
<accession>A0A0R1XAA2</accession>
<dbReference type="EMBL" id="AZGM01000067">
    <property type="protein sequence ID" value="KRM27058.1"/>
    <property type="molecule type" value="Genomic_DNA"/>
</dbReference>
<dbReference type="HAMAP" id="MF_00323">
    <property type="entry name" value="Ferrochelatase"/>
    <property type="match status" value="1"/>
</dbReference>
<reference evidence="9 10" key="1">
    <citation type="journal article" date="2015" name="Genome Announc.">
        <title>Expanding the biotechnology potential of lactobacilli through comparative genomics of 213 strains and associated genera.</title>
        <authorList>
            <person name="Sun Z."/>
            <person name="Harris H.M."/>
            <person name="McCann A."/>
            <person name="Guo C."/>
            <person name="Argimon S."/>
            <person name="Zhang W."/>
            <person name="Yang X."/>
            <person name="Jeffery I.B."/>
            <person name="Cooney J.C."/>
            <person name="Kagawa T.F."/>
            <person name="Liu W."/>
            <person name="Song Y."/>
            <person name="Salvetti E."/>
            <person name="Wrobel A."/>
            <person name="Rasinkangas P."/>
            <person name="Parkhill J."/>
            <person name="Rea M.C."/>
            <person name="O'Sullivan O."/>
            <person name="Ritari J."/>
            <person name="Douillard F.P."/>
            <person name="Paul Ross R."/>
            <person name="Yang R."/>
            <person name="Briner A.E."/>
            <person name="Felis G.E."/>
            <person name="de Vos W.M."/>
            <person name="Barrangou R."/>
            <person name="Klaenhammer T.R."/>
            <person name="Caufield P.W."/>
            <person name="Cui Y."/>
            <person name="Zhang H."/>
            <person name="O'Toole P.W."/>
        </authorList>
    </citation>
    <scope>NUCLEOTIDE SEQUENCE [LARGE SCALE GENOMIC DNA]</scope>
    <source>
        <strain evidence="9 10">DSM 6035</strain>
    </source>
</reference>
<dbReference type="OrthoDB" id="9809741at2"/>
<keyword evidence="10" id="KW-1185">Reference proteome</keyword>
<comment type="caution">
    <text evidence="9">The sequence shown here is derived from an EMBL/GenBank/DDBJ whole genome shotgun (WGS) entry which is preliminary data.</text>
</comment>
<evidence type="ECO:0000256" key="7">
    <source>
        <dbReference type="HAMAP-Rule" id="MF_00323"/>
    </source>
</evidence>
<dbReference type="PROSITE" id="PS00534">
    <property type="entry name" value="FERROCHELATASE"/>
    <property type="match status" value="1"/>
</dbReference>
<evidence type="ECO:0000256" key="3">
    <source>
        <dbReference type="ARBA" id="ARBA00023133"/>
    </source>
</evidence>
<dbReference type="EC" id="4.99.1.9" evidence="7"/>
<evidence type="ECO:0000313" key="9">
    <source>
        <dbReference type="EMBL" id="KRM27058.1"/>
    </source>
</evidence>
<evidence type="ECO:0000256" key="8">
    <source>
        <dbReference type="RuleBase" id="RU000607"/>
    </source>
</evidence>
<name>A0A0R1XAA2_9LACO</name>
<evidence type="ECO:0000256" key="1">
    <source>
        <dbReference type="ARBA" id="ARBA00004744"/>
    </source>
</evidence>
<keyword evidence="5 7" id="KW-0627">Porphyrin biosynthesis</keyword>
<keyword evidence="3 7" id="KW-0350">Heme biosynthesis</keyword>
<comment type="function">
    <text evidence="7 8">Involved in coproporphyrin-dependent heme b biosynthesis. Catalyzes the insertion of ferrous iron into coproporphyrin III to form Fe-coproporphyrin III.</text>
</comment>
<comment type="caution">
    <text evidence="7">Lacks conserved residue(s) required for the propagation of feature annotation.</text>
</comment>
<keyword evidence="7" id="KW-0479">Metal-binding</keyword>
<keyword evidence="2 7" id="KW-0408">Iron</keyword>
<dbReference type="CDD" id="cd00419">
    <property type="entry name" value="Ferrochelatase_C"/>
    <property type="match status" value="1"/>
</dbReference>
<dbReference type="NCBIfam" id="TIGR00109">
    <property type="entry name" value="hemH"/>
    <property type="match status" value="1"/>
</dbReference>
<evidence type="ECO:0000256" key="2">
    <source>
        <dbReference type="ARBA" id="ARBA00023004"/>
    </source>
</evidence>
<keyword evidence="7 8" id="KW-0963">Cytoplasm</keyword>
<dbReference type="InterPro" id="IPR033659">
    <property type="entry name" value="Ferrochelatase_N"/>
</dbReference>
<gene>
    <name evidence="7" type="primary">cpfC</name>
    <name evidence="9" type="ORF">FD32_GL000155</name>
</gene>
<keyword evidence="4 7" id="KW-0456">Lyase</keyword>
<dbReference type="GO" id="GO:0005737">
    <property type="term" value="C:cytoplasm"/>
    <property type="evidence" value="ECO:0007669"/>
    <property type="project" value="UniProtKB-SubCell"/>
</dbReference>
<organism evidence="9 10">
    <name type="scientific">Limosilactobacillus panis DSM 6035</name>
    <dbReference type="NCBI Taxonomy" id="1423782"/>
    <lineage>
        <taxon>Bacteria</taxon>
        <taxon>Bacillati</taxon>
        <taxon>Bacillota</taxon>
        <taxon>Bacilli</taxon>
        <taxon>Lactobacillales</taxon>
        <taxon>Lactobacillaceae</taxon>
        <taxon>Limosilactobacillus</taxon>
    </lineage>
</organism>
<dbReference type="Pfam" id="PF00762">
    <property type="entry name" value="Ferrochelatase"/>
    <property type="match status" value="1"/>
</dbReference>
<evidence type="ECO:0000256" key="6">
    <source>
        <dbReference type="ARBA" id="ARBA00024536"/>
    </source>
</evidence>
<dbReference type="InterPro" id="IPR019772">
    <property type="entry name" value="Ferrochelatase_AS"/>
</dbReference>
<evidence type="ECO:0000256" key="4">
    <source>
        <dbReference type="ARBA" id="ARBA00023239"/>
    </source>
</evidence>
<comment type="subcellular location">
    <subcellularLocation>
        <location evidence="7 8">Cytoplasm</location>
    </subcellularLocation>
</comment>
<dbReference type="GO" id="GO:0006783">
    <property type="term" value="P:heme biosynthetic process"/>
    <property type="evidence" value="ECO:0007669"/>
    <property type="project" value="UniProtKB-UniRule"/>
</dbReference>
<dbReference type="PANTHER" id="PTHR11108:SF1">
    <property type="entry name" value="FERROCHELATASE, MITOCHONDRIAL"/>
    <property type="match status" value="1"/>
</dbReference>
<dbReference type="UniPathway" id="UPA00252"/>
<dbReference type="GO" id="GO:0004325">
    <property type="term" value="F:ferrochelatase activity"/>
    <property type="evidence" value="ECO:0007669"/>
    <property type="project" value="UniProtKB-UniRule"/>
</dbReference>
<dbReference type="Gene3D" id="3.40.50.1400">
    <property type="match status" value="2"/>
</dbReference>
<dbReference type="SUPFAM" id="SSF53800">
    <property type="entry name" value="Chelatase"/>
    <property type="match status" value="1"/>
</dbReference>